<dbReference type="PROSITE" id="PS51257">
    <property type="entry name" value="PROKAR_LIPOPROTEIN"/>
    <property type="match status" value="1"/>
</dbReference>
<accession>A0A101HKV8</accession>
<reference evidence="2" key="1">
    <citation type="journal article" date="2015" name="MBio">
        <title>Genome-Resolved Metagenomic Analysis Reveals Roles for Candidate Phyla and Other Microbial Community Members in Biogeochemical Transformations in Oil Reservoirs.</title>
        <authorList>
            <person name="Hu P."/>
            <person name="Tom L."/>
            <person name="Singh A."/>
            <person name="Thomas B.C."/>
            <person name="Baker B.J."/>
            <person name="Piceno Y.M."/>
            <person name="Andersen G.L."/>
            <person name="Banfield J.F."/>
        </authorList>
    </citation>
    <scope>NUCLEOTIDE SEQUENCE [LARGE SCALE GENOMIC DNA]</scope>
</reference>
<sequence>MRAKAPILLIVLFIALILGGCFWKKYSDPKSAVPVFGTWRLEGKVKSGSTSLNGTGTMKITYQNGNDLEGWGSTMPPGMELIRVDLVGTITDKPDNFLSVSMQVRYPLIGGEMRSVFLNGNVTVTATGTFVNNGQIFLDSLSRQIGEWTGKLSD</sequence>
<comment type="caution">
    <text evidence="1">The sequence shown here is derived from an EMBL/GenBank/DDBJ whole genome shotgun (WGS) entry which is preliminary data.</text>
</comment>
<dbReference type="PATRIC" id="fig|1184387.3.peg.48"/>
<proteinExistence type="predicted"/>
<gene>
    <name evidence="1" type="ORF">XD94_1662</name>
</gene>
<organism evidence="1 2">
    <name type="scientific">Mesotoga prima</name>
    <dbReference type="NCBI Taxonomy" id="1184387"/>
    <lineage>
        <taxon>Bacteria</taxon>
        <taxon>Thermotogati</taxon>
        <taxon>Thermotogota</taxon>
        <taxon>Thermotogae</taxon>
        <taxon>Kosmotogales</taxon>
        <taxon>Kosmotogaceae</taxon>
        <taxon>Mesotoga</taxon>
    </lineage>
</organism>
<dbReference type="EMBL" id="LGGP01000353">
    <property type="protein sequence ID" value="KUK78678.1"/>
    <property type="molecule type" value="Genomic_DNA"/>
</dbReference>
<dbReference type="AlphaFoldDB" id="A0A101HKV8"/>
<evidence type="ECO:0000313" key="2">
    <source>
        <dbReference type="Proteomes" id="UP000054092"/>
    </source>
</evidence>
<evidence type="ECO:0000313" key="1">
    <source>
        <dbReference type="EMBL" id="KUK78678.1"/>
    </source>
</evidence>
<dbReference type="Proteomes" id="UP000054092">
    <property type="component" value="Unassembled WGS sequence"/>
</dbReference>
<protein>
    <recommendedName>
        <fullName evidence="3">Lipoprotein</fullName>
    </recommendedName>
</protein>
<evidence type="ECO:0008006" key="3">
    <source>
        <dbReference type="Google" id="ProtNLM"/>
    </source>
</evidence>
<name>A0A101HKV8_9BACT</name>